<organism evidence="2">
    <name type="scientific">Salmonella enterica</name>
    <name type="common">Salmonella choleraesuis</name>
    <dbReference type="NCBI Taxonomy" id="28901"/>
    <lineage>
        <taxon>Bacteria</taxon>
        <taxon>Pseudomonadati</taxon>
        <taxon>Pseudomonadota</taxon>
        <taxon>Gammaproteobacteria</taxon>
        <taxon>Enterobacterales</taxon>
        <taxon>Enterobacteriaceae</taxon>
        <taxon>Salmonella</taxon>
    </lineage>
</organism>
<reference evidence="2" key="1">
    <citation type="submission" date="2016-09" db="EMBL/GenBank/DDBJ databases">
        <title>Whole Genome Sequencing of Salmonella enterica subsp. enterica serovar Nottingham.</title>
        <authorList>
            <person name="Zheng J."/>
            <person name="Wang H."/>
        </authorList>
    </citation>
    <scope>NUCLEOTIDE SEQUENCE [LARGE SCALE GENOMIC DNA]</scope>
    <source>
        <strain evidence="2">CFSAN055411</strain>
    </source>
</reference>
<dbReference type="RefSeq" id="WP_069721605.1">
    <property type="nucleotide sequence ID" value="NZ_CAIZEF010000028.1"/>
</dbReference>
<name>A0A3F3INF9_SALER</name>
<dbReference type="Proteomes" id="UP000852880">
    <property type="component" value="Unassembled WGS sequence"/>
</dbReference>
<dbReference type="EMBL" id="AAACVH010000042">
    <property type="protein sequence ID" value="EAA8667404.1"/>
    <property type="molecule type" value="Genomic_DNA"/>
</dbReference>
<gene>
    <name evidence="2" type="ORF">BH006_24825</name>
    <name evidence="1" type="ORF">NL99_21020</name>
</gene>
<protein>
    <submittedName>
        <fullName evidence="2">Uncharacterized protein</fullName>
    </submittedName>
</protein>
<sequence length="66" mass="7847">MSIGLFIQGPMEEKEAEELAERYRKAGRRVNVTLSFQPGLKLVQVYLPEFKHRPKASRIYQQKIWR</sequence>
<comment type="caution">
    <text evidence="2">The sequence shown here is derived from an EMBL/GenBank/DDBJ whole genome shotgun (WGS) entry which is preliminary data.</text>
</comment>
<dbReference type="Proteomes" id="UP000839834">
    <property type="component" value="Unassembled WGS sequence"/>
</dbReference>
<evidence type="ECO:0000313" key="1">
    <source>
        <dbReference type="EMBL" id="EAA8667404.1"/>
    </source>
</evidence>
<evidence type="ECO:0000313" key="2">
    <source>
        <dbReference type="EMBL" id="OEH96677.1"/>
    </source>
</evidence>
<dbReference type="AlphaFoldDB" id="A0A3F3INF9"/>
<dbReference type="EMBL" id="MJEL01000026">
    <property type="protein sequence ID" value="OEH96677.1"/>
    <property type="molecule type" value="Genomic_DNA"/>
</dbReference>
<reference evidence="1" key="2">
    <citation type="submission" date="2018-08" db="EMBL/GenBank/DDBJ databases">
        <authorList>
            <consortium name="GenomeTrakr network: Whole genome sequencing for foodborne pathogen traceback"/>
        </authorList>
    </citation>
    <scope>NUCLEOTIDE SEQUENCE [LARGE SCALE GENOMIC DNA]</scope>
    <source>
        <strain evidence="1">FLUFL-367</strain>
    </source>
</reference>
<accession>A0A3F3INF9</accession>
<proteinExistence type="predicted"/>